<dbReference type="InterPro" id="IPR017871">
    <property type="entry name" value="ABC_transporter-like_CS"/>
</dbReference>
<feature type="domain" description="ABC transporter" evidence="5">
    <location>
        <begin position="465"/>
        <end position="740"/>
    </location>
</feature>
<evidence type="ECO:0000259" key="4">
    <source>
        <dbReference type="PROSITE" id="PS50011"/>
    </source>
</evidence>
<dbReference type="SMART" id="SM00240">
    <property type="entry name" value="FHA"/>
    <property type="match status" value="1"/>
</dbReference>
<dbReference type="InterPro" id="IPR000253">
    <property type="entry name" value="FHA_dom"/>
</dbReference>
<dbReference type="PROSITE" id="PS50011">
    <property type="entry name" value="PROTEIN_KINASE_DOM"/>
    <property type="match status" value="1"/>
</dbReference>
<dbReference type="RefSeq" id="XP_018068399.1">
    <property type="nucleotide sequence ID" value="XM_018213281.1"/>
</dbReference>
<dbReference type="InterPro" id="IPR008984">
    <property type="entry name" value="SMAD_FHA_dom_sf"/>
</dbReference>
<feature type="compositionally biased region" description="Basic residues" evidence="2">
    <location>
        <begin position="456"/>
        <end position="479"/>
    </location>
</feature>
<evidence type="ECO:0000259" key="3">
    <source>
        <dbReference type="PROSITE" id="PS50006"/>
    </source>
</evidence>
<dbReference type="PROSITE" id="PS00211">
    <property type="entry name" value="ABC_TRANSPORTER_1"/>
    <property type="match status" value="1"/>
</dbReference>
<dbReference type="SUPFAM" id="SSF52540">
    <property type="entry name" value="P-loop containing nucleoside triphosphate hydrolases"/>
    <property type="match status" value="1"/>
</dbReference>
<name>A0A194X226_MOLSC</name>
<dbReference type="PANTHER" id="PTHR43394:SF1">
    <property type="entry name" value="ATP-BINDING CASSETTE SUB-FAMILY B MEMBER 10, MITOCHONDRIAL"/>
    <property type="match status" value="1"/>
</dbReference>
<organism evidence="6 7">
    <name type="scientific">Mollisia scopiformis</name>
    <name type="common">Conifer needle endophyte fungus</name>
    <name type="synonym">Phialocephala scopiformis</name>
    <dbReference type="NCBI Taxonomy" id="149040"/>
    <lineage>
        <taxon>Eukaryota</taxon>
        <taxon>Fungi</taxon>
        <taxon>Dikarya</taxon>
        <taxon>Ascomycota</taxon>
        <taxon>Pezizomycotina</taxon>
        <taxon>Leotiomycetes</taxon>
        <taxon>Helotiales</taxon>
        <taxon>Mollisiaceae</taxon>
        <taxon>Mollisia</taxon>
    </lineage>
</organism>
<dbReference type="InterPro" id="IPR027417">
    <property type="entry name" value="P-loop_NTPase"/>
</dbReference>
<keyword evidence="7" id="KW-1185">Reference proteome</keyword>
<evidence type="ECO:0000313" key="6">
    <source>
        <dbReference type="EMBL" id="KUJ14044.1"/>
    </source>
</evidence>
<dbReference type="GO" id="GO:0016887">
    <property type="term" value="F:ATP hydrolysis activity"/>
    <property type="evidence" value="ECO:0007669"/>
    <property type="project" value="InterPro"/>
</dbReference>
<feature type="domain" description="Protein kinase" evidence="4">
    <location>
        <begin position="76"/>
        <end position="344"/>
    </location>
</feature>
<dbReference type="PANTHER" id="PTHR43394">
    <property type="entry name" value="ATP-DEPENDENT PERMEASE MDL1, MITOCHONDRIAL"/>
    <property type="match status" value="1"/>
</dbReference>
<feature type="domain" description="FHA" evidence="3">
    <location>
        <begin position="86"/>
        <end position="135"/>
    </location>
</feature>
<feature type="compositionally biased region" description="Polar residues" evidence="2">
    <location>
        <begin position="39"/>
        <end position="50"/>
    </location>
</feature>
<reference evidence="6 7" key="1">
    <citation type="submission" date="2015-10" db="EMBL/GenBank/DDBJ databases">
        <title>Full genome of DAOMC 229536 Phialocephala scopiformis, a fungal endophyte of spruce producing the potent anti-insectan compound rugulosin.</title>
        <authorList>
            <consortium name="DOE Joint Genome Institute"/>
            <person name="Walker A.K."/>
            <person name="Frasz S.L."/>
            <person name="Seifert K.A."/>
            <person name="Miller J.D."/>
            <person name="Mondo S.J."/>
            <person name="Labutti K."/>
            <person name="Lipzen A."/>
            <person name="Dockter R."/>
            <person name="Kennedy M."/>
            <person name="Grigoriev I.V."/>
            <person name="Spatafora J.W."/>
        </authorList>
    </citation>
    <scope>NUCLEOTIDE SEQUENCE [LARGE SCALE GENOMIC DNA]</scope>
    <source>
        <strain evidence="6 7">CBS 120377</strain>
    </source>
</reference>
<dbReference type="OrthoDB" id="5395461at2759"/>
<dbReference type="Gene3D" id="3.40.50.300">
    <property type="entry name" value="P-loop containing nucleotide triphosphate hydrolases"/>
    <property type="match status" value="1"/>
</dbReference>
<comment type="similarity">
    <text evidence="1">Belongs to the protein kinase superfamily. CAMK Ser/Thr protein kinase family. CHEK2 subfamily.</text>
</comment>
<dbReference type="GO" id="GO:0004672">
    <property type="term" value="F:protein kinase activity"/>
    <property type="evidence" value="ECO:0007669"/>
    <property type="project" value="InterPro"/>
</dbReference>
<gene>
    <name evidence="6" type="ORF">LY89DRAFT_672304</name>
</gene>
<sequence>MEDTNLIACLYPAEGDRLTWDAIRMRENSGRYIARAPPENTTPDYGSRESTAPLEDDDKNTDHRDLDTPPGLQLTFNPGPKAGQGFTIGTDKNRCDIVLPKLLENKIGRRHCVLTFDAKRRLILRDLSTHGTTVTYDDKGREKRHHFTWILSGEEEPEHVEKIVIQIQEIKFQIIVAKHETYQESLIILCQSLDALTSVHEDGTIHQNIKPENILVQSRSPLHIKLADFSLAKATASLQTFCGTHLYAAPKIYTTPRGTYYTKACDIWSLGVVIFKYAYGPLPEWDNKDVGLRWCKKIINLVNDWDSDPLVDFLSTAIVVMKPDGRLLAKKCWKQALQLSAPFQNRCPTPTQASYSASDCLTEVPDLHQATPSATPTEVATFIRMEAFQNHKPQESNVASSQATVDHYLINYSTEEQELEDQQSLRNLSNEGGARARKIKRKKGSTTDSAPAPRERRPKSPTHSTRHSSTVRRSKRIRRKEHDQHLQHPSVDATDLFGSNWLRDPNCVGSSVAVLAEDVDEGRINLEPEIGNASSEWILPPYKASGQAEDSDSVPEPTTINHLSTKDVAPIIEQAPPVLPRAFSVMKWNGCRVVQRGSDVNIMQAAICKGLHKWMAKRSWLLHCTGSEWSTHGNSLVEEVDGANMSQGQRQLLCLARAMLRGSKIIILDEATALIDYRTDLKIQKALDAIVATDITIAHRLQTIINFEKVLVLDHGEIKELGHPFQLLQDKKGLFRAMYETNGNVDDLESLAEESWEKKTGGACVSMGSIL</sequence>
<protein>
    <submittedName>
        <fullName evidence="6">Uncharacterized protein</fullName>
    </submittedName>
</protein>
<dbReference type="GO" id="GO:0005524">
    <property type="term" value="F:ATP binding"/>
    <property type="evidence" value="ECO:0007669"/>
    <property type="project" value="InterPro"/>
</dbReference>
<dbReference type="SUPFAM" id="SSF56112">
    <property type="entry name" value="Protein kinase-like (PK-like)"/>
    <property type="match status" value="1"/>
</dbReference>
<feature type="region of interest" description="Disordered" evidence="2">
    <location>
        <begin position="31"/>
        <end position="72"/>
    </location>
</feature>
<dbReference type="InterPro" id="IPR000719">
    <property type="entry name" value="Prot_kinase_dom"/>
</dbReference>
<accession>A0A194X226</accession>
<dbReference type="PROSITE" id="PS50006">
    <property type="entry name" value="FHA_DOMAIN"/>
    <property type="match status" value="1"/>
</dbReference>
<dbReference type="Pfam" id="PF00005">
    <property type="entry name" value="ABC_tran"/>
    <property type="match status" value="1"/>
</dbReference>
<dbReference type="SUPFAM" id="SSF49879">
    <property type="entry name" value="SMAD/FHA domain"/>
    <property type="match status" value="1"/>
</dbReference>
<dbReference type="GeneID" id="28823007"/>
<dbReference type="EMBL" id="KQ947421">
    <property type="protein sequence ID" value="KUJ14044.1"/>
    <property type="molecule type" value="Genomic_DNA"/>
</dbReference>
<dbReference type="PROSITE" id="PS50893">
    <property type="entry name" value="ABC_TRANSPORTER_2"/>
    <property type="match status" value="1"/>
</dbReference>
<dbReference type="Proteomes" id="UP000070700">
    <property type="component" value="Unassembled WGS sequence"/>
</dbReference>
<dbReference type="GO" id="GO:0015421">
    <property type="term" value="F:ABC-type oligopeptide transporter activity"/>
    <property type="evidence" value="ECO:0007669"/>
    <property type="project" value="TreeGrafter"/>
</dbReference>
<dbReference type="Pfam" id="PF00069">
    <property type="entry name" value="Pkinase"/>
    <property type="match status" value="1"/>
</dbReference>
<dbReference type="InterPro" id="IPR039421">
    <property type="entry name" value="Type_1_exporter"/>
</dbReference>
<evidence type="ECO:0000256" key="2">
    <source>
        <dbReference type="SAM" id="MobiDB-lite"/>
    </source>
</evidence>
<dbReference type="SMART" id="SM00220">
    <property type="entry name" value="S_TKc"/>
    <property type="match status" value="1"/>
</dbReference>
<dbReference type="Gene3D" id="2.60.200.20">
    <property type="match status" value="1"/>
</dbReference>
<dbReference type="KEGG" id="psco:LY89DRAFT_672304"/>
<dbReference type="InParanoid" id="A0A194X226"/>
<dbReference type="CDD" id="cd00060">
    <property type="entry name" value="FHA"/>
    <property type="match status" value="1"/>
</dbReference>
<evidence type="ECO:0000259" key="5">
    <source>
        <dbReference type="PROSITE" id="PS50893"/>
    </source>
</evidence>
<dbReference type="InterPro" id="IPR011009">
    <property type="entry name" value="Kinase-like_dom_sf"/>
</dbReference>
<evidence type="ECO:0000313" key="7">
    <source>
        <dbReference type="Proteomes" id="UP000070700"/>
    </source>
</evidence>
<dbReference type="InterPro" id="IPR003439">
    <property type="entry name" value="ABC_transporter-like_ATP-bd"/>
</dbReference>
<feature type="region of interest" description="Disordered" evidence="2">
    <location>
        <begin position="416"/>
        <end position="491"/>
    </location>
</feature>
<proteinExistence type="inferred from homology"/>
<dbReference type="Gene3D" id="1.10.510.10">
    <property type="entry name" value="Transferase(Phosphotransferase) domain 1"/>
    <property type="match status" value="1"/>
</dbReference>
<evidence type="ECO:0000256" key="1">
    <source>
        <dbReference type="ARBA" id="ARBA00005575"/>
    </source>
</evidence>
<dbReference type="AlphaFoldDB" id="A0A194X226"/>
<feature type="compositionally biased region" description="Basic residues" evidence="2">
    <location>
        <begin position="435"/>
        <end position="444"/>
    </location>
</feature>
<dbReference type="Pfam" id="PF00498">
    <property type="entry name" value="FHA"/>
    <property type="match status" value="1"/>
</dbReference>